<dbReference type="Gene3D" id="2.80.10.50">
    <property type="match status" value="1"/>
</dbReference>
<feature type="signal peptide" evidence="1">
    <location>
        <begin position="1"/>
        <end position="27"/>
    </location>
</feature>
<keyword evidence="1" id="KW-0732">Signal</keyword>
<dbReference type="SUPFAM" id="SSF50386">
    <property type="entry name" value="STI-like"/>
    <property type="match status" value="1"/>
</dbReference>
<name>A0A1D1XM96_9ARAE</name>
<dbReference type="InterPro" id="IPR011065">
    <property type="entry name" value="Kunitz_inhibitor_STI-like_sf"/>
</dbReference>
<dbReference type="PANTHER" id="PTHR33107:SF19">
    <property type="entry name" value="MIRACULIN-LIKE"/>
    <property type="match status" value="1"/>
</dbReference>
<proteinExistence type="predicted"/>
<reference evidence="2" key="1">
    <citation type="submission" date="2015-07" db="EMBL/GenBank/DDBJ databases">
        <title>Transcriptome Assembly of Anthurium amnicola.</title>
        <authorList>
            <person name="Suzuki J."/>
        </authorList>
    </citation>
    <scope>NUCLEOTIDE SEQUENCE</scope>
</reference>
<accession>A0A1D1XM96</accession>
<dbReference type="InterPro" id="IPR002160">
    <property type="entry name" value="Prot_inh_Kunz-lg"/>
</dbReference>
<feature type="chain" id="PRO_5008899562" evidence="1">
    <location>
        <begin position="28"/>
        <end position="218"/>
    </location>
</feature>
<dbReference type="AlphaFoldDB" id="A0A1D1XM96"/>
<feature type="non-terminal residue" evidence="2">
    <location>
        <position position="1"/>
    </location>
</feature>
<dbReference type="Pfam" id="PF00197">
    <property type="entry name" value="Kunitz_legume"/>
    <property type="match status" value="1"/>
</dbReference>
<gene>
    <name evidence="2" type="primary">MIRA_1</name>
    <name evidence="2" type="ORF">g.43145</name>
</gene>
<evidence type="ECO:0000256" key="1">
    <source>
        <dbReference type="SAM" id="SignalP"/>
    </source>
</evidence>
<dbReference type="EMBL" id="GDJX01024441">
    <property type="protein sequence ID" value="JAT43495.1"/>
    <property type="molecule type" value="Transcribed_RNA"/>
</dbReference>
<dbReference type="PANTHER" id="PTHR33107">
    <property type="entry name" value="KUNITZ TRYPSIN INHIBITOR 2"/>
    <property type="match status" value="1"/>
</dbReference>
<evidence type="ECO:0000313" key="2">
    <source>
        <dbReference type="EMBL" id="JAT43495.1"/>
    </source>
</evidence>
<dbReference type="GO" id="GO:0004866">
    <property type="term" value="F:endopeptidase inhibitor activity"/>
    <property type="evidence" value="ECO:0007669"/>
    <property type="project" value="InterPro"/>
</dbReference>
<organism evidence="2">
    <name type="scientific">Anthurium amnicola</name>
    <dbReference type="NCBI Taxonomy" id="1678845"/>
    <lineage>
        <taxon>Eukaryota</taxon>
        <taxon>Viridiplantae</taxon>
        <taxon>Streptophyta</taxon>
        <taxon>Embryophyta</taxon>
        <taxon>Tracheophyta</taxon>
        <taxon>Spermatophyta</taxon>
        <taxon>Magnoliopsida</taxon>
        <taxon>Liliopsida</taxon>
        <taxon>Araceae</taxon>
        <taxon>Pothoideae</taxon>
        <taxon>Potheae</taxon>
        <taxon>Anthurium</taxon>
    </lineage>
</organism>
<protein>
    <submittedName>
        <fullName evidence="2">Miraculin</fullName>
    </submittedName>
</protein>
<dbReference type="SMART" id="SM00452">
    <property type="entry name" value="STI"/>
    <property type="match status" value="1"/>
</dbReference>
<dbReference type="PRINTS" id="PR00291">
    <property type="entry name" value="KUNITZINHBTR"/>
</dbReference>
<sequence>KGHRIMKLQQLLPTLVLSSILFLSAAAADSDAVLDTDGNPLKPRTKYYILLSPGIGGGLKLASRNGTCPLYVAEAGSEVDPGLPVRFYPADKGDDTVRQGRDANFVFSAFTTCAQSTVWRIRISSDEATVRIYYVSTGGVIGRPGRQTLSNWFKIRQAEDGSNTYSLVYCPTVCNTCRPFCGTLGSFVENGTAWLGIDGSHLTVTFQKVYDAVRPAIQ</sequence>
<dbReference type="PROSITE" id="PS00283">
    <property type="entry name" value="SOYBEAN_KUNITZ"/>
    <property type="match status" value="1"/>
</dbReference>